<dbReference type="Gene3D" id="3.10.450.50">
    <property type="match status" value="1"/>
</dbReference>
<name>A0A9Q9RT88_FUSFU</name>
<protein>
    <recommendedName>
        <fullName evidence="1">SnoaL-like domain-containing protein</fullName>
    </recommendedName>
</protein>
<evidence type="ECO:0000313" key="3">
    <source>
        <dbReference type="Proteomes" id="UP000760494"/>
    </source>
</evidence>
<evidence type="ECO:0000313" key="2">
    <source>
        <dbReference type="EMBL" id="VTT78185.1"/>
    </source>
</evidence>
<proteinExistence type="predicted"/>
<dbReference type="AlphaFoldDB" id="A0A9Q9RT88"/>
<dbReference type="Pfam" id="PF13577">
    <property type="entry name" value="SnoaL_4"/>
    <property type="match status" value="1"/>
</dbReference>
<comment type="caution">
    <text evidence="2">The sequence shown here is derived from an EMBL/GenBank/DDBJ whole genome shotgun (WGS) entry which is preliminary data.</text>
</comment>
<accession>A0A9Q9RT88</accession>
<feature type="domain" description="SnoaL-like" evidence="1">
    <location>
        <begin position="11"/>
        <end position="144"/>
    </location>
</feature>
<evidence type="ECO:0000259" key="1">
    <source>
        <dbReference type="Pfam" id="PF13577"/>
    </source>
</evidence>
<organism evidence="2 3">
    <name type="scientific">Fusarium fujikuroi</name>
    <name type="common">Bakanae and foot rot disease fungus</name>
    <name type="synonym">Gibberella fujikuroi</name>
    <dbReference type="NCBI Taxonomy" id="5127"/>
    <lineage>
        <taxon>Eukaryota</taxon>
        <taxon>Fungi</taxon>
        <taxon>Dikarya</taxon>
        <taxon>Ascomycota</taxon>
        <taxon>Pezizomycotina</taxon>
        <taxon>Sordariomycetes</taxon>
        <taxon>Hypocreomycetidae</taxon>
        <taxon>Hypocreales</taxon>
        <taxon>Nectriaceae</taxon>
        <taxon>Fusarium</taxon>
        <taxon>Fusarium fujikuroi species complex</taxon>
    </lineage>
</organism>
<dbReference type="InterPro" id="IPR032710">
    <property type="entry name" value="NTF2-like_dom_sf"/>
</dbReference>
<reference evidence="2" key="1">
    <citation type="submission" date="2019-05" db="EMBL/GenBank/DDBJ databases">
        <authorList>
            <person name="Piombo E."/>
        </authorList>
    </citation>
    <scope>NUCLEOTIDE SEQUENCE</scope>
    <source>
        <strain evidence="2">C2S</strain>
    </source>
</reference>
<dbReference type="SUPFAM" id="SSF54427">
    <property type="entry name" value="NTF2-like"/>
    <property type="match status" value="1"/>
</dbReference>
<gene>
    <name evidence="2" type="ORF">C2S_10904</name>
</gene>
<dbReference type="InterPro" id="IPR037401">
    <property type="entry name" value="SnoaL-like"/>
</dbReference>
<sequence length="154" mass="17475">MSSIVNRSVSSEDATTIHENKAAYCRLADTNQWDRFGDIILPNATFEFQNRDGSIMVEDGVPYTWSSRDEWASYFKHKNKDIQTIHIIGPAEMEQTATDTIKAIWSVIFHLGSKEAHTGLHGTGGGHYYEVWKKIGDVWLMESMKLGEKSFNDS</sequence>
<dbReference type="Proteomes" id="UP000760494">
    <property type="component" value="Unassembled WGS sequence"/>
</dbReference>
<dbReference type="EMBL" id="CABFJX010000391">
    <property type="protein sequence ID" value="VTT78185.1"/>
    <property type="molecule type" value="Genomic_DNA"/>
</dbReference>